<keyword evidence="1" id="KW-1133">Transmembrane helix</keyword>
<dbReference type="Pfam" id="PF14257">
    <property type="entry name" value="DUF4349"/>
    <property type="match status" value="1"/>
</dbReference>
<dbReference type="EMBL" id="MHCL01000023">
    <property type="protein sequence ID" value="OGY20770.1"/>
    <property type="molecule type" value="Genomic_DNA"/>
</dbReference>
<feature type="transmembrane region" description="Helical" evidence="1">
    <location>
        <begin position="278"/>
        <end position="299"/>
    </location>
</feature>
<name>A0A1G1VZJ9_9BACT</name>
<dbReference type="InterPro" id="IPR025645">
    <property type="entry name" value="DUF4349"/>
</dbReference>
<proteinExistence type="predicted"/>
<sequence>MGRLITWIKNNKLAAFMTLVVFYLLWKNLAGITPLSQLKSSSLQYTGMGSVSNPAYDGASAEMMMAPDIGIVPPITRESPPTTGDERLVVTETNLSLLVGNVRDTSDKITGFTKDQGGYMVSSFITQPEEAPYATIIVRIPSEKLSQTLDYFRSLAIKVSSEYVSGTDVTDEYVDLEASLKTLQTTKTRFEEIMARAVEIDDILRVQREIINLQSQIDALKGRQQYLEGTAKLSRVTINMSTDEIALPYTPSETFRPAVIAKLAWRSLVTNLRGIAKAVIWLAVYSVIWAPALGLIIYLKRRISKSHRGKEGMS</sequence>
<accession>A0A1G1VZJ9</accession>
<evidence type="ECO:0000259" key="2">
    <source>
        <dbReference type="Pfam" id="PF14257"/>
    </source>
</evidence>
<evidence type="ECO:0000256" key="1">
    <source>
        <dbReference type="SAM" id="Phobius"/>
    </source>
</evidence>
<evidence type="ECO:0000313" key="4">
    <source>
        <dbReference type="Proteomes" id="UP000176723"/>
    </source>
</evidence>
<keyword evidence="1" id="KW-0812">Transmembrane</keyword>
<feature type="domain" description="DUF4349" evidence="2">
    <location>
        <begin position="87"/>
        <end position="296"/>
    </location>
</feature>
<organism evidence="3 4">
    <name type="scientific">Candidatus Chisholmbacteria bacterium RIFCSPLOWO2_01_FULL_49_14</name>
    <dbReference type="NCBI Taxonomy" id="1797593"/>
    <lineage>
        <taxon>Bacteria</taxon>
        <taxon>Candidatus Chisholmiibacteriota</taxon>
    </lineage>
</organism>
<gene>
    <name evidence="3" type="ORF">A3A65_01175</name>
</gene>
<protein>
    <recommendedName>
        <fullName evidence="2">DUF4349 domain-containing protein</fullName>
    </recommendedName>
</protein>
<dbReference type="STRING" id="1797593.A3A65_01175"/>
<comment type="caution">
    <text evidence="3">The sequence shown here is derived from an EMBL/GenBank/DDBJ whole genome shotgun (WGS) entry which is preliminary data.</text>
</comment>
<keyword evidence="1" id="KW-0472">Membrane</keyword>
<evidence type="ECO:0000313" key="3">
    <source>
        <dbReference type="EMBL" id="OGY20770.1"/>
    </source>
</evidence>
<dbReference type="AlphaFoldDB" id="A0A1G1VZJ9"/>
<reference evidence="3 4" key="1">
    <citation type="journal article" date="2016" name="Nat. Commun.">
        <title>Thousands of microbial genomes shed light on interconnected biogeochemical processes in an aquifer system.</title>
        <authorList>
            <person name="Anantharaman K."/>
            <person name="Brown C.T."/>
            <person name="Hug L.A."/>
            <person name="Sharon I."/>
            <person name="Castelle C.J."/>
            <person name="Probst A.J."/>
            <person name="Thomas B.C."/>
            <person name="Singh A."/>
            <person name="Wilkins M.J."/>
            <person name="Karaoz U."/>
            <person name="Brodie E.L."/>
            <person name="Williams K.H."/>
            <person name="Hubbard S.S."/>
            <person name="Banfield J.F."/>
        </authorList>
    </citation>
    <scope>NUCLEOTIDE SEQUENCE [LARGE SCALE GENOMIC DNA]</scope>
</reference>
<dbReference type="Proteomes" id="UP000176723">
    <property type="component" value="Unassembled WGS sequence"/>
</dbReference>